<dbReference type="InterPro" id="IPR028082">
    <property type="entry name" value="Peripla_BP_I"/>
</dbReference>
<dbReference type="PANTHER" id="PTHR30146">
    <property type="entry name" value="LACI-RELATED TRANSCRIPTIONAL REPRESSOR"/>
    <property type="match status" value="1"/>
</dbReference>
<name>A0ABY4AU53_9MICO</name>
<protein>
    <submittedName>
        <fullName evidence="5">LacI family transcriptional regulator</fullName>
    </submittedName>
</protein>
<evidence type="ECO:0000256" key="3">
    <source>
        <dbReference type="ARBA" id="ARBA00023163"/>
    </source>
</evidence>
<dbReference type="Gene3D" id="1.10.260.40">
    <property type="entry name" value="lambda repressor-like DNA-binding domains"/>
    <property type="match status" value="1"/>
</dbReference>
<dbReference type="CDD" id="cd06267">
    <property type="entry name" value="PBP1_LacI_sugar_binding-like"/>
    <property type="match status" value="1"/>
</dbReference>
<dbReference type="Pfam" id="PF00356">
    <property type="entry name" value="LacI"/>
    <property type="match status" value="1"/>
</dbReference>
<feature type="domain" description="HTH lacI-type" evidence="4">
    <location>
        <begin position="2"/>
        <end position="57"/>
    </location>
</feature>
<gene>
    <name evidence="5" type="ORF">MTP13_00820</name>
</gene>
<evidence type="ECO:0000256" key="1">
    <source>
        <dbReference type="ARBA" id="ARBA00023015"/>
    </source>
</evidence>
<dbReference type="InterPro" id="IPR000843">
    <property type="entry name" value="HTH_LacI"/>
</dbReference>
<evidence type="ECO:0000313" key="6">
    <source>
        <dbReference type="Proteomes" id="UP000831304"/>
    </source>
</evidence>
<evidence type="ECO:0000256" key="2">
    <source>
        <dbReference type="ARBA" id="ARBA00023125"/>
    </source>
</evidence>
<dbReference type="PROSITE" id="PS50932">
    <property type="entry name" value="HTH_LACI_2"/>
    <property type="match status" value="1"/>
</dbReference>
<dbReference type="Gene3D" id="3.40.50.2300">
    <property type="match status" value="2"/>
</dbReference>
<proteinExistence type="predicted"/>
<dbReference type="SMART" id="SM00354">
    <property type="entry name" value="HTH_LACI"/>
    <property type="match status" value="1"/>
</dbReference>
<keyword evidence="1" id="KW-0805">Transcription regulation</keyword>
<dbReference type="SUPFAM" id="SSF47413">
    <property type="entry name" value="lambda repressor-like DNA-binding domains"/>
    <property type="match status" value="1"/>
</dbReference>
<sequence length="337" mass="35809">MATGRDVAQLAGTSTAVVSYVFNNGPRNVSPATRERVLAAAAELNYRPNALARALSFGRTSTIGLIVPDIANPYFGELARALEDAAMERGELLLIGDSSLDPERERRHIAAFVERRVDSVVMVSLLDEPDFAAFEQASIPVIALHPIADDAPAASLTIDYELAARAAAAHLVAHDFDSIGLLNGPAHSVGAGQHRRGFLAAMAEAGRELRHDERNSGTSRADASAVSLRWLAEPERPRAITCATDEQAYGVLHAAYLLGLRVPQDLAVIGFDGTEHSEYAVPPLTTVRQPIRAIAARAIELVAEAAAEPADGADFTRVRELAGHELIVRASCGCAEG</sequence>
<dbReference type="Proteomes" id="UP000831304">
    <property type="component" value="Chromosome"/>
</dbReference>
<keyword evidence="3" id="KW-0804">Transcription</keyword>
<evidence type="ECO:0000313" key="5">
    <source>
        <dbReference type="EMBL" id="UOE26354.1"/>
    </source>
</evidence>
<accession>A0ABY4AU53</accession>
<keyword evidence="6" id="KW-1185">Reference proteome</keyword>
<dbReference type="SUPFAM" id="SSF53822">
    <property type="entry name" value="Periplasmic binding protein-like I"/>
    <property type="match status" value="1"/>
</dbReference>
<dbReference type="CDD" id="cd01392">
    <property type="entry name" value="HTH_LacI"/>
    <property type="match status" value="1"/>
</dbReference>
<keyword evidence="2" id="KW-0238">DNA-binding</keyword>
<evidence type="ECO:0000259" key="4">
    <source>
        <dbReference type="PROSITE" id="PS50932"/>
    </source>
</evidence>
<dbReference type="Pfam" id="PF13377">
    <property type="entry name" value="Peripla_BP_3"/>
    <property type="match status" value="1"/>
</dbReference>
<reference evidence="5 6" key="1">
    <citation type="submission" date="2022-03" db="EMBL/GenBank/DDBJ databases">
        <title>Agromyces sp. isolated from the gut of P. brevitarsis seulensis larvae.</title>
        <authorList>
            <person name="Won M."/>
            <person name="Kwon S.-W."/>
        </authorList>
    </citation>
    <scope>NUCLEOTIDE SEQUENCE [LARGE SCALE GENOMIC DNA]</scope>
    <source>
        <strain evidence="5 6">KACC 16215</strain>
    </source>
</reference>
<dbReference type="InterPro" id="IPR010982">
    <property type="entry name" value="Lambda_DNA-bd_dom_sf"/>
</dbReference>
<dbReference type="PANTHER" id="PTHR30146:SF109">
    <property type="entry name" value="HTH-TYPE TRANSCRIPTIONAL REGULATOR GALS"/>
    <property type="match status" value="1"/>
</dbReference>
<dbReference type="InterPro" id="IPR046335">
    <property type="entry name" value="LacI/GalR-like_sensor"/>
</dbReference>
<dbReference type="RefSeq" id="WP_243569184.1">
    <property type="nucleotide sequence ID" value="NZ_BAAARD010000005.1"/>
</dbReference>
<organism evidence="5 6">
    <name type="scientific">Agromyces soli</name>
    <dbReference type="NCBI Taxonomy" id="659012"/>
    <lineage>
        <taxon>Bacteria</taxon>
        <taxon>Bacillati</taxon>
        <taxon>Actinomycetota</taxon>
        <taxon>Actinomycetes</taxon>
        <taxon>Micrococcales</taxon>
        <taxon>Microbacteriaceae</taxon>
        <taxon>Agromyces</taxon>
    </lineage>
</organism>
<dbReference type="EMBL" id="CP094533">
    <property type="protein sequence ID" value="UOE26354.1"/>
    <property type="molecule type" value="Genomic_DNA"/>
</dbReference>